<evidence type="ECO:0000313" key="1">
    <source>
        <dbReference type="EMBL" id="EKM74874.1"/>
    </source>
</evidence>
<organism evidence="1 2">
    <name type="scientific">Agaricus bisporus var. burnettii (strain JB137-S8 / ATCC MYA-4627 / FGSC 10392)</name>
    <name type="common">White button mushroom</name>
    <dbReference type="NCBI Taxonomy" id="597362"/>
    <lineage>
        <taxon>Eukaryota</taxon>
        <taxon>Fungi</taxon>
        <taxon>Dikarya</taxon>
        <taxon>Basidiomycota</taxon>
        <taxon>Agaricomycotina</taxon>
        <taxon>Agaricomycetes</taxon>
        <taxon>Agaricomycetidae</taxon>
        <taxon>Agaricales</taxon>
        <taxon>Agaricineae</taxon>
        <taxon>Agaricaceae</taxon>
        <taxon>Agaricus</taxon>
    </lineage>
</organism>
<proteinExistence type="predicted"/>
<protein>
    <submittedName>
        <fullName evidence="1">Uncharacterized protein</fullName>
    </submittedName>
</protein>
<dbReference type="AlphaFoldDB" id="K5VKI2"/>
<evidence type="ECO:0000313" key="2">
    <source>
        <dbReference type="Proteomes" id="UP000008493"/>
    </source>
</evidence>
<dbReference type="RefSeq" id="XP_007334478.1">
    <property type="nucleotide sequence ID" value="XM_007334416.1"/>
</dbReference>
<feature type="non-terminal residue" evidence="1">
    <location>
        <position position="54"/>
    </location>
</feature>
<reference evidence="2" key="1">
    <citation type="journal article" date="2012" name="Proc. Natl. Acad. Sci. U.S.A.">
        <title>Genome sequence of the button mushroom Agaricus bisporus reveals mechanisms governing adaptation to a humic-rich ecological niche.</title>
        <authorList>
            <person name="Morin E."/>
            <person name="Kohler A."/>
            <person name="Baker A.R."/>
            <person name="Foulongne-Oriol M."/>
            <person name="Lombard V."/>
            <person name="Nagy L.G."/>
            <person name="Ohm R.A."/>
            <person name="Patyshakuliyeva A."/>
            <person name="Brun A."/>
            <person name="Aerts A.L."/>
            <person name="Bailey A.M."/>
            <person name="Billette C."/>
            <person name="Coutinho P.M."/>
            <person name="Deakin G."/>
            <person name="Doddapaneni H."/>
            <person name="Floudas D."/>
            <person name="Grimwood J."/>
            <person name="Hilden K."/>
            <person name="Kuees U."/>
            <person name="LaButti K.M."/>
            <person name="Lapidus A."/>
            <person name="Lindquist E.A."/>
            <person name="Lucas S.M."/>
            <person name="Murat C."/>
            <person name="Riley R.W."/>
            <person name="Salamov A.A."/>
            <person name="Schmutz J."/>
            <person name="Subramanian V."/>
            <person name="Woesten H.A.B."/>
            <person name="Xu J."/>
            <person name="Eastwood D.C."/>
            <person name="Foster G.D."/>
            <person name="Sonnenberg A.S."/>
            <person name="Cullen D."/>
            <person name="de Vries R.P."/>
            <person name="Lundell T."/>
            <person name="Hibbett D.S."/>
            <person name="Henrissat B."/>
            <person name="Burton K.S."/>
            <person name="Kerrigan R.W."/>
            <person name="Challen M.P."/>
            <person name="Grigoriev I.V."/>
            <person name="Martin F."/>
        </authorList>
    </citation>
    <scope>NUCLEOTIDE SEQUENCE [LARGE SCALE GENOMIC DNA]</scope>
    <source>
        <strain evidence="2">JB137-S8 / ATCC MYA-4627 / FGSC 10392</strain>
    </source>
</reference>
<dbReference type="HOGENOM" id="CLU_3055809_0_0_1"/>
<accession>K5VKI2</accession>
<dbReference type="KEGG" id="abp:AGABI1DRAFT88149"/>
<name>K5VKI2_AGABU</name>
<dbReference type="EMBL" id="JH971425">
    <property type="protein sequence ID" value="EKM74874.1"/>
    <property type="molecule type" value="Genomic_DNA"/>
</dbReference>
<dbReference type="InParanoid" id="K5VKI2"/>
<dbReference type="GeneID" id="18832263"/>
<dbReference type="OMA" id="VEPYDMG"/>
<dbReference type="Proteomes" id="UP000008493">
    <property type="component" value="Unassembled WGS sequence"/>
</dbReference>
<sequence length="54" mass="6152">MTMRVFCHILLGEVEPYDMGIGGVAEVLVREDLAKRDNVSVWKMGRNFRHNFGG</sequence>
<keyword evidence="2" id="KW-1185">Reference proteome</keyword>
<gene>
    <name evidence="1" type="ORF">AGABI1DRAFT_88149</name>
</gene>